<protein>
    <submittedName>
        <fullName evidence="2">Uncharacterized protein</fullName>
    </submittedName>
</protein>
<keyword evidence="3" id="KW-1185">Reference proteome</keyword>
<gene>
    <name evidence="2" type="ORF">SAMN05192565_103142</name>
</gene>
<proteinExistence type="predicted"/>
<organism evidence="2 3">
    <name type="scientific">Methylobacterium gossipiicola</name>
    <dbReference type="NCBI Taxonomy" id="582675"/>
    <lineage>
        <taxon>Bacteria</taxon>
        <taxon>Pseudomonadati</taxon>
        <taxon>Pseudomonadota</taxon>
        <taxon>Alphaproteobacteria</taxon>
        <taxon>Hyphomicrobiales</taxon>
        <taxon>Methylobacteriaceae</taxon>
        <taxon>Methylobacterium</taxon>
    </lineage>
</organism>
<evidence type="ECO:0000256" key="1">
    <source>
        <dbReference type="SAM" id="Phobius"/>
    </source>
</evidence>
<dbReference type="RefSeq" id="WP_143103673.1">
    <property type="nucleotide sequence ID" value="NZ_FOPM01000003.1"/>
</dbReference>
<feature type="transmembrane region" description="Helical" evidence="1">
    <location>
        <begin position="39"/>
        <end position="57"/>
    </location>
</feature>
<dbReference type="OrthoDB" id="8002004at2"/>
<reference evidence="3" key="1">
    <citation type="submission" date="2016-10" db="EMBL/GenBank/DDBJ databases">
        <authorList>
            <person name="Varghese N."/>
            <person name="Submissions S."/>
        </authorList>
    </citation>
    <scope>NUCLEOTIDE SEQUENCE [LARGE SCALE GENOMIC DNA]</scope>
    <source>
        <strain evidence="3">Gh-105</strain>
    </source>
</reference>
<name>A0A1I2RTA5_9HYPH</name>
<accession>A0A1I2RTA5</accession>
<dbReference type="STRING" id="582675.SAMN05192565_103142"/>
<dbReference type="Proteomes" id="UP000199229">
    <property type="component" value="Unassembled WGS sequence"/>
</dbReference>
<dbReference type="AlphaFoldDB" id="A0A1I2RTA5"/>
<sequence length="66" mass="7122">MFNVLTLGVLCSAALTGFGVALTSGLVGHPFDGQVPGDWGWSFIMMGVACAFAFGFFEWQHLKHRS</sequence>
<evidence type="ECO:0000313" key="3">
    <source>
        <dbReference type="Proteomes" id="UP000199229"/>
    </source>
</evidence>
<keyword evidence="1" id="KW-0472">Membrane</keyword>
<keyword evidence="1" id="KW-1133">Transmembrane helix</keyword>
<evidence type="ECO:0000313" key="2">
    <source>
        <dbReference type="EMBL" id="SFG43768.1"/>
    </source>
</evidence>
<dbReference type="EMBL" id="FOPM01000003">
    <property type="protein sequence ID" value="SFG43768.1"/>
    <property type="molecule type" value="Genomic_DNA"/>
</dbReference>
<keyword evidence="1" id="KW-0812">Transmembrane</keyword>